<reference evidence="4" key="1">
    <citation type="submission" date="2020-12" db="EMBL/GenBank/DDBJ databases">
        <title>Taurinivorans muris gen. nov., sp. nov., fundamental and realized metabolic niche of a ubiquitous sulfidogenic bacterium in the murine intestine.</title>
        <authorList>
            <person name="Ye H."/>
            <person name="Hanson B.T."/>
            <person name="Loy A."/>
        </authorList>
    </citation>
    <scope>NUCLEOTIDE SEQUENCE</scope>
    <source>
        <strain evidence="4">LT0009</strain>
    </source>
</reference>
<dbReference type="PANTHER" id="PTHR10545">
    <property type="entry name" value="DIAMINE N-ACETYLTRANSFERASE"/>
    <property type="match status" value="1"/>
</dbReference>
<dbReference type="EMBL" id="CP065938">
    <property type="protein sequence ID" value="UWX05357.1"/>
    <property type="molecule type" value="Genomic_DNA"/>
</dbReference>
<dbReference type="Proteomes" id="UP001058120">
    <property type="component" value="Chromosome"/>
</dbReference>
<dbReference type="CDD" id="cd04301">
    <property type="entry name" value="NAT_SF"/>
    <property type="match status" value="1"/>
</dbReference>
<evidence type="ECO:0000256" key="2">
    <source>
        <dbReference type="ARBA" id="ARBA00023315"/>
    </source>
</evidence>
<keyword evidence="2" id="KW-0012">Acyltransferase</keyword>
<proteinExistence type="predicted"/>
<evidence type="ECO:0000256" key="1">
    <source>
        <dbReference type="ARBA" id="ARBA00022679"/>
    </source>
</evidence>
<feature type="domain" description="N-acetyltransferase" evidence="3">
    <location>
        <begin position="3"/>
        <end position="160"/>
    </location>
</feature>
<dbReference type="InterPro" id="IPR000182">
    <property type="entry name" value="GNAT_dom"/>
</dbReference>
<name>A0ABY5XZN1_9BACT</name>
<organism evidence="4 5">
    <name type="scientific">Taurinivorans muris</name>
    <dbReference type="NCBI Taxonomy" id="2787751"/>
    <lineage>
        <taxon>Bacteria</taxon>
        <taxon>Pseudomonadati</taxon>
        <taxon>Thermodesulfobacteriota</taxon>
        <taxon>Desulfovibrionia</taxon>
        <taxon>Desulfovibrionales</taxon>
        <taxon>Desulfovibrionaceae</taxon>
        <taxon>Taurinivorans</taxon>
    </lineage>
</organism>
<sequence>MSLTFRRAQPEDMGLLLSLIKELARYEHLEREVTATEEILSEWLFAKKKAEVIFPMLENEAIGYVLYFYNFSTFLGKAGIYVEDLFIRPEFRHKGHGKALLRHIARKAEAEGLGRVEWACLDWNEPSIAFYLSLGAVSMQGWSAYRLTGQKLTAFAQTRDE</sequence>
<dbReference type="SUPFAM" id="SSF55729">
    <property type="entry name" value="Acyl-CoA N-acyltransferases (Nat)"/>
    <property type="match status" value="1"/>
</dbReference>
<protein>
    <submittedName>
        <fullName evidence="4">GNAT family N-acetyltransferase</fullName>
    </submittedName>
</protein>
<dbReference type="PROSITE" id="PS51186">
    <property type="entry name" value="GNAT"/>
    <property type="match status" value="1"/>
</dbReference>
<dbReference type="Pfam" id="PF00583">
    <property type="entry name" value="Acetyltransf_1"/>
    <property type="match status" value="1"/>
</dbReference>
<dbReference type="RefSeq" id="WP_334314934.1">
    <property type="nucleotide sequence ID" value="NZ_CP065938.1"/>
</dbReference>
<gene>
    <name evidence="4" type="ORF">JBF11_07850</name>
</gene>
<dbReference type="InterPro" id="IPR051016">
    <property type="entry name" value="Diverse_Substrate_AcTransf"/>
</dbReference>
<dbReference type="InterPro" id="IPR016181">
    <property type="entry name" value="Acyl_CoA_acyltransferase"/>
</dbReference>
<keyword evidence="5" id="KW-1185">Reference proteome</keyword>
<dbReference type="PANTHER" id="PTHR10545:SF29">
    <property type="entry name" value="GH14572P-RELATED"/>
    <property type="match status" value="1"/>
</dbReference>
<accession>A0ABY5XZN1</accession>
<evidence type="ECO:0000313" key="4">
    <source>
        <dbReference type="EMBL" id="UWX05357.1"/>
    </source>
</evidence>
<evidence type="ECO:0000313" key="5">
    <source>
        <dbReference type="Proteomes" id="UP001058120"/>
    </source>
</evidence>
<keyword evidence="1" id="KW-0808">Transferase</keyword>
<dbReference type="Gene3D" id="3.40.630.30">
    <property type="match status" value="1"/>
</dbReference>
<evidence type="ECO:0000259" key="3">
    <source>
        <dbReference type="PROSITE" id="PS51186"/>
    </source>
</evidence>